<comment type="similarity">
    <text evidence="4">Belongs to the choline monooxygenase family.</text>
</comment>
<comment type="catalytic activity">
    <reaction evidence="12">
        <text>choline + 2 reduced [2Fe-2S]-[ferredoxin] + O2 + 2 H(+) = betaine aldehyde hydrate + 2 oxidized [2Fe-2S]-[ferredoxin] + H2O</text>
        <dbReference type="Rhea" id="RHEA:17769"/>
        <dbReference type="Rhea" id="RHEA-COMP:10000"/>
        <dbReference type="Rhea" id="RHEA-COMP:10001"/>
        <dbReference type="ChEBI" id="CHEBI:15354"/>
        <dbReference type="ChEBI" id="CHEBI:15377"/>
        <dbReference type="ChEBI" id="CHEBI:15378"/>
        <dbReference type="ChEBI" id="CHEBI:15379"/>
        <dbReference type="ChEBI" id="CHEBI:15870"/>
        <dbReference type="ChEBI" id="CHEBI:33737"/>
        <dbReference type="ChEBI" id="CHEBI:33738"/>
        <dbReference type="EC" id="1.14.15.7"/>
    </reaction>
</comment>
<evidence type="ECO:0000256" key="3">
    <source>
        <dbReference type="ARBA" id="ARBA00004866"/>
    </source>
</evidence>
<dbReference type="SUPFAM" id="SSF50022">
    <property type="entry name" value="ISP domain"/>
    <property type="match status" value="1"/>
</dbReference>
<dbReference type="Pfam" id="PF00848">
    <property type="entry name" value="Ring_hydroxyl_A"/>
    <property type="match status" value="1"/>
</dbReference>
<evidence type="ECO:0000256" key="6">
    <source>
        <dbReference type="ARBA" id="ARBA00014931"/>
    </source>
</evidence>
<dbReference type="PANTHER" id="PTHR43756">
    <property type="entry name" value="CHOLINE MONOOXYGENASE, CHLOROPLASTIC"/>
    <property type="match status" value="1"/>
</dbReference>
<evidence type="ECO:0000259" key="13">
    <source>
        <dbReference type="PROSITE" id="PS50835"/>
    </source>
</evidence>
<organism evidence="15 16">
    <name type="scientific">Byssochlamys spectabilis</name>
    <name type="common">Paecilomyces variotii</name>
    <dbReference type="NCBI Taxonomy" id="264951"/>
    <lineage>
        <taxon>Eukaryota</taxon>
        <taxon>Fungi</taxon>
        <taxon>Dikarya</taxon>
        <taxon>Ascomycota</taxon>
        <taxon>Pezizomycotina</taxon>
        <taxon>Eurotiomycetes</taxon>
        <taxon>Eurotiomycetidae</taxon>
        <taxon>Eurotiales</taxon>
        <taxon>Thermoascaceae</taxon>
        <taxon>Paecilomyces</taxon>
    </lineage>
</organism>
<evidence type="ECO:0000256" key="1">
    <source>
        <dbReference type="ARBA" id="ARBA00001962"/>
    </source>
</evidence>
<keyword evidence="16" id="KW-1185">Reference proteome</keyword>
<dbReference type="PROSITE" id="PS51296">
    <property type="entry name" value="RIESKE"/>
    <property type="match status" value="1"/>
</dbReference>
<dbReference type="AlphaFoldDB" id="A0A443HRD2"/>
<dbReference type="InterPro" id="IPR001663">
    <property type="entry name" value="Rng_hydr_dOase-A"/>
</dbReference>
<dbReference type="PANTHER" id="PTHR43756:SF5">
    <property type="entry name" value="CHOLINE MONOOXYGENASE, CHLOROPLASTIC"/>
    <property type="match status" value="1"/>
</dbReference>
<evidence type="ECO:0000256" key="2">
    <source>
        <dbReference type="ARBA" id="ARBA00002149"/>
    </source>
</evidence>
<comment type="caution">
    <text evidence="15">The sequence shown here is derived from an EMBL/GenBank/DDBJ whole genome shotgun (WGS) entry which is preliminary data.</text>
</comment>
<evidence type="ECO:0000256" key="9">
    <source>
        <dbReference type="ARBA" id="ARBA00023002"/>
    </source>
</evidence>
<comment type="pathway">
    <text evidence="3">Amine and polyamine biosynthesis; betaine biosynthesis via choline pathway; betaine aldehyde from choline (monooxygenase route): step 1/1.</text>
</comment>
<dbReference type="CDD" id="cd03469">
    <property type="entry name" value="Rieske_RO_Alpha_N"/>
    <property type="match status" value="1"/>
</dbReference>
<keyword evidence="10" id="KW-0408">Iron</keyword>
<comment type="cofactor">
    <cofactor evidence="1">
        <name>Fe cation</name>
        <dbReference type="ChEBI" id="CHEBI:24875"/>
    </cofactor>
</comment>
<dbReference type="PROSITE" id="PS50835">
    <property type="entry name" value="IG_LIKE"/>
    <property type="match status" value="1"/>
</dbReference>
<feature type="domain" description="Ig-like" evidence="13">
    <location>
        <begin position="380"/>
        <end position="424"/>
    </location>
</feature>
<evidence type="ECO:0000256" key="10">
    <source>
        <dbReference type="ARBA" id="ARBA00023004"/>
    </source>
</evidence>
<dbReference type="EMBL" id="RCNU01000007">
    <property type="protein sequence ID" value="RWQ94357.1"/>
    <property type="molecule type" value="Genomic_DNA"/>
</dbReference>
<dbReference type="Pfam" id="PF00355">
    <property type="entry name" value="Rieske"/>
    <property type="match status" value="1"/>
</dbReference>
<dbReference type="CDD" id="cd00680">
    <property type="entry name" value="RHO_alpha_C"/>
    <property type="match status" value="1"/>
</dbReference>
<dbReference type="GO" id="GO:0019133">
    <property type="term" value="F:choline monooxygenase activity"/>
    <property type="evidence" value="ECO:0007669"/>
    <property type="project" value="UniProtKB-EC"/>
</dbReference>
<gene>
    <name evidence="15" type="ORF">C8Q69DRAFT_403937</name>
</gene>
<dbReference type="GO" id="GO:0019285">
    <property type="term" value="P:glycine betaine biosynthetic process from choline"/>
    <property type="evidence" value="ECO:0007669"/>
    <property type="project" value="UniProtKB-UniPathway"/>
</dbReference>
<dbReference type="InterPro" id="IPR007110">
    <property type="entry name" value="Ig-like_dom"/>
</dbReference>
<keyword evidence="7" id="KW-0001">2Fe-2S</keyword>
<evidence type="ECO:0000256" key="7">
    <source>
        <dbReference type="ARBA" id="ARBA00022714"/>
    </source>
</evidence>
<dbReference type="GO" id="GO:0005506">
    <property type="term" value="F:iron ion binding"/>
    <property type="evidence" value="ECO:0007669"/>
    <property type="project" value="InterPro"/>
</dbReference>
<dbReference type="RefSeq" id="XP_028484002.1">
    <property type="nucleotide sequence ID" value="XM_028628023.1"/>
</dbReference>
<evidence type="ECO:0000256" key="4">
    <source>
        <dbReference type="ARBA" id="ARBA00010848"/>
    </source>
</evidence>
<feature type="domain" description="Rieske" evidence="14">
    <location>
        <begin position="51"/>
        <end position="160"/>
    </location>
</feature>
<dbReference type="VEuPathDB" id="FungiDB:C8Q69DRAFT_403937"/>
<dbReference type="InterPro" id="IPR017941">
    <property type="entry name" value="Rieske_2Fe-2S"/>
</dbReference>
<dbReference type="PRINTS" id="PR00090">
    <property type="entry name" value="RNGDIOXGNASE"/>
</dbReference>
<keyword evidence="9" id="KW-0560">Oxidoreductase</keyword>
<reference evidence="15 16" key="1">
    <citation type="journal article" date="2018" name="Front. Microbiol.">
        <title>Genomic and genetic insights into a cosmopolitan fungus, Paecilomyces variotii (Eurotiales).</title>
        <authorList>
            <person name="Urquhart A.S."/>
            <person name="Mondo S.J."/>
            <person name="Makela M.R."/>
            <person name="Hane J.K."/>
            <person name="Wiebenga A."/>
            <person name="He G."/>
            <person name="Mihaltcheva S."/>
            <person name="Pangilinan J."/>
            <person name="Lipzen A."/>
            <person name="Barry K."/>
            <person name="de Vries R.P."/>
            <person name="Grigoriev I.V."/>
            <person name="Idnurm A."/>
        </authorList>
    </citation>
    <scope>NUCLEOTIDE SEQUENCE [LARGE SCALE GENOMIC DNA]</scope>
    <source>
        <strain evidence="15 16">CBS 101075</strain>
    </source>
</reference>
<keyword evidence="8" id="KW-0479">Metal-binding</keyword>
<dbReference type="InterPro" id="IPR015879">
    <property type="entry name" value="Ring_hydroxy_dOase_asu_C_dom"/>
</dbReference>
<proteinExistence type="inferred from homology"/>
<accession>A0A443HRD2</accession>
<evidence type="ECO:0000256" key="11">
    <source>
        <dbReference type="ARBA" id="ARBA00023014"/>
    </source>
</evidence>
<dbReference type="SUPFAM" id="SSF55961">
    <property type="entry name" value="Bet v1-like"/>
    <property type="match status" value="1"/>
</dbReference>
<evidence type="ECO:0000313" key="16">
    <source>
        <dbReference type="Proteomes" id="UP000283841"/>
    </source>
</evidence>
<dbReference type="Proteomes" id="UP000283841">
    <property type="component" value="Unassembled WGS sequence"/>
</dbReference>
<sequence length="424" mass="48612">MAASLWKYLGGQVTSDSPNENKGDLRALPASWYTSQEIFELERRAVFSRNWLLTTHKLRLPNAGDWLRYDVAGYQYVLVRDREGKINGFHNICRHRAFPVVTEEQGSSRIFSCKYHGWSYGLNGKLAKAPGYQDLEGFDKSQNGLLPIHVHIDYNGFIWVNLDSGEMPHISWEDDSKRIDIKSQFEDIRWDDYTFDHSWEIEGSCNWKILADNYNECYHRQTAHPDVQSSTDLAGSSVDTKTGGIIHKAHSKAEQIATGLRTASTYYFPNVSMTVSPHSFFIQRLVPISPTKSITRYEVYRNKNCSDADFELINSIFKRIMSEDKRLCDLTQKGFNAGDLVNDEIHPRMEKGPLYFQGLVRDILVEHHQREEKAKKEIWPARQALPKTASVTEQDLQFCSNLACQANSECRSNLAAQPAMNLAW</sequence>
<dbReference type="InterPro" id="IPR036922">
    <property type="entry name" value="Rieske_2Fe-2S_sf"/>
</dbReference>
<evidence type="ECO:0000256" key="8">
    <source>
        <dbReference type="ARBA" id="ARBA00022723"/>
    </source>
</evidence>
<evidence type="ECO:0000313" key="15">
    <source>
        <dbReference type="EMBL" id="RWQ94357.1"/>
    </source>
</evidence>
<protein>
    <recommendedName>
        <fullName evidence="6">Choline monooxygenase, chloroplastic</fullName>
        <ecNumber evidence="5">1.14.15.7</ecNumber>
    </recommendedName>
</protein>
<keyword evidence="11" id="KW-0411">Iron-sulfur</keyword>
<dbReference type="EC" id="1.14.15.7" evidence="5"/>
<evidence type="ECO:0000259" key="14">
    <source>
        <dbReference type="PROSITE" id="PS51296"/>
    </source>
</evidence>
<evidence type="ECO:0000256" key="5">
    <source>
        <dbReference type="ARBA" id="ARBA00012763"/>
    </source>
</evidence>
<dbReference type="Gene3D" id="3.90.380.10">
    <property type="entry name" value="Naphthalene 1,2-dioxygenase Alpha Subunit, Chain A, domain 1"/>
    <property type="match status" value="2"/>
</dbReference>
<name>A0A443HRD2_BYSSP</name>
<evidence type="ECO:0000256" key="12">
    <source>
        <dbReference type="ARBA" id="ARBA00049097"/>
    </source>
</evidence>
<dbReference type="STRING" id="264951.A0A443HRD2"/>
<comment type="function">
    <text evidence="2">Catalyzes the first step of the osmoprotectant glycine betaine synthesis.</text>
</comment>
<dbReference type="UniPathway" id="UPA00529">
    <property type="reaction ID" value="UER00430"/>
</dbReference>
<dbReference type="GeneID" id="39597300"/>
<dbReference type="GO" id="GO:0051537">
    <property type="term" value="F:2 iron, 2 sulfur cluster binding"/>
    <property type="evidence" value="ECO:0007669"/>
    <property type="project" value="UniProtKB-KW"/>
</dbReference>
<dbReference type="Gene3D" id="2.102.10.10">
    <property type="entry name" value="Rieske [2Fe-2S] iron-sulphur domain"/>
    <property type="match status" value="1"/>
</dbReference>